<dbReference type="RefSeq" id="WP_014784372.1">
    <property type="nucleotide sequence ID" value="NC_018014.1"/>
</dbReference>
<proteinExistence type="predicted"/>
<dbReference type="Gene3D" id="2.40.160.170">
    <property type="match status" value="1"/>
</dbReference>
<dbReference type="STRING" id="926566.Terro_0461"/>
<feature type="compositionally biased region" description="Basic and acidic residues" evidence="1">
    <location>
        <begin position="47"/>
        <end position="56"/>
    </location>
</feature>
<accession>I3ZC35</accession>
<dbReference type="KEGG" id="trs:Terro_0461"/>
<protein>
    <submittedName>
        <fullName evidence="2">Uncharacterized protein</fullName>
    </submittedName>
</protein>
<feature type="region of interest" description="Disordered" evidence="1">
    <location>
        <begin position="12"/>
        <end position="56"/>
    </location>
</feature>
<dbReference type="eggNOG" id="ENOG5032WG6">
    <property type="taxonomic scope" value="Bacteria"/>
</dbReference>
<feature type="compositionally biased region" description="Low complexity" evidence="1">
    <location>
        <begin position="16"/>
        <end position="36"/>
    </location>
</feature>
<dbReference type="AlphaFoldDB" id="I3ZC35"/>
<dbReference type="EMBL" id="CP003379">
    <property type="protein sequence ID" value="AFL86803.1"/>
    <property type="molecule type" value="Genomic_DNA"/>
</dbReference>
<evidence type="ECO:0000313" key="3">
    <source>
        <dbReference type="Proteomes" id="UP000006056"/>
    </source>
</evidence>
<dbReference type="Proteomes" id="UP000006056">
    <property type="component" value="Chromosome"/>
</dbReference>
<name>I3ZC35_TERRK</name>
<dbReference type="OrthoDB" id="120519at2"/>
<keyword evidence="3" id="KW-1185">Reference proteome</keyword>
<organism evidence="2 3">
    <name type="scientific">Terriglobus roseus (strain DSM 18391 / NRRL B-41598 / KBS 63)</name>
    <dbReference type="NCBI Taxonomy" id="926566"/>
    <lineage>
        <taxon>Bacteria</taxon>
        <taxon>Pseudomonadati</taxon>
        <taxon>Acidobacteriota</taxon>
        <taxon>Terriglobia</taxon>
        <taxon>Terriglobales</taxon>
        <taxon>Acidobacteriaceae</taxon>
        <taxon>Terriglobus</taxon>
    </lineage>
</organism>
<evidence type="ECO:0000313" key="2">
    <source>
        <dbReference type="EMBL" id="AFL86803.1"/>
    </source>
</evidence>
<sequence>MFAIAGPCMANGQAYSSTPSPSDTSSSQSQQDSGSTLTAPAPSAGMTREELRRTPTRDLWKHPGIGIIVGVNGVGLDFAEPIGQHLNFRIGGEYLKYTGNFTSDGAQIDASLKVGGGHMAIDYYPWHNGFRISPQLRFAVQTEANVNVLVPAGQQISLDGGQYVSSNANPLHGTGLVSTRKVAPGISIGYGNLSPRHGAHFSFPVEFGFYYIGQPKFDVTFVGSACDPRFPQPIGCQDVASDASFQSDLRKFTARQNNNLSYASFFPIASAGVGYRF</sequence>
<reference evidence="2 3" key="1">
    <citation type="submission" date="2012-06" db="EMBL/GenBank/DDBJ databases">
        <title>Complete genome of Terriglobus roseus DSM 18391.</title>
        <authorList>
            <consortium name="US DOE Joint Genome Institute (JGI-PGF)"/>
            <person name="Lucas S."/>
            <person name="Copeland A."/>
            <person name="Lapidus A."/>
            <person name="Glavina del Rio T."/>
            <person name="Dalin E."/>
            <person name="Tice H."/>
            <person name="Bruce D."/>
            <person name="Goodwin L."/>
            <person name="Pitluck S."/>
            <person name="Peters L."/>
            <person name="Mikhailova N."/>
            <person name="Munk A.C.C."/>
            <person name="Kyrpides N."/>
            <person name="Mavromatis K."/>
            <person name="Ivanova N."/>
            <person name="Brettin T."/>
            <person name="Detter J.C."/>
            <person name="Han C."/>
            <person name="Larimer F."/>
            <person name="Land M."/>
            <person name="Hauser L."/>
            <person name="Markowitz V."/>
            <person name="Cheng J.-F."/>
            <person name="Hugenholtz P."/>
            <person name="Woyke T."/>
            <person name="Wu D."/>
            <person name="Brambilla E."/>
            <person name="Klenk H.-P."/>
            <person name="Eisen J.A."/>
        </authorList>
    </citation>
    <scope>NUCLEOTIDE SEQUENCE [LARGE SCALE GENOMIC DNA]</scope>
    <source>
        <strain evidence="3">DSM 18391 / NRRL B-41598 / KBS 63</strain>
    </source>
</reference>
<evidence type="ECO:0000256" key="1">
    <source>
        <dbReference type="SAM" id="MobiDB-lite"/>
    </source>
</evidence>
<dbReference type="HOGENOM" id="CLU_1004475_0_0_0"/>
<gene>
    <name evidence="2" type="ordered locus">Terro_0461</name>
</gene>